<evidence type="ECO:0000256" key="1">
    <source>
        <dbReference type="ARBA" id="ARBA00022490"/>
    </source>
</evidence>
<keyword evidence="3 5" id="KW-0698">rRNA processing</keyword>
<dbReference type="EMBL" id="JAUSUH010000013">
    <property type="protein sequence ID" value="MDQ0349889.1"/>
    <property type="molecule type" value="Genomic_DNA"/>
</dbReference>
<evidence type="ECO:0000313" key="9">
    <source>
        <dbReference type="Proteomes" id="UP001238467"/>
    </source>
</evidence>
<dbReference type="NCBIfam" id="TIGR02273">
    <property type="entry name" value="16S_RimM"/>
    <property type="match status" value="1"/>
</dbReference>
<accession>A0ABU0DN90</accession>
<dbReference type="InterPro" id="IPR002676">
    <property type="entry name" value="RimM_N"/>
</dbReference>
<dbReference type="SUPFAM" id="SSF50447">
    <property type="entry name" value="Translation proteins"/>
    <property type="match status" value="1"/>
</dbReference>
<evidence type="ECO:0000313" key="8">
    <source>
        <dbReference type="EMBL" id="MDQ0349889.1"/>
    </source>
</evidence>
<dbReference type="SUPFAM" id="SSF50346">
    <property type="entry name" value="PRC-barrel domain"/>
    <property type="match status" value="1"/>
</dbReference>
<reference evidence="8 9" key="1">
    <citation type="submission" date="2023-07" db="EMBL/GenBank/DDBJ databases">
        <title>Genomic Encyclopedia of Type Strains, Phase IV (KMG-IV): sequencing the most valuable type-strain genomes for metagenomic binning, comparative biology and taxonomic classification.</title>
        <authorList>
            <person name="Goeker M."/>
        </authorList>
    </citation>
    <scope>NUCLEOTIDE SEQUENCE [LARGE SCALE GENOMIC DNA]</scope>
    <source>
        <strain evidence="8 9">DSM 1277</strain>
    </source>
</reference>
<dbReference type="InterPro" id="IPR056792">
    <property type="entry name" value="PRC_RimM"/>
</dbReference>
<sequence>MPHDRVLLARIGAPHGVRGEVRLFIFAADPAALQDYAPLTDEAGTRTFRIKTLRPAKEHFVARLDGVDSREAAEALTNQGVYVARDLLPEPDEEDDFYQADLIGLSAQTTDGAPFGKVVAVHDFGAGDILEIAPEAGGKGGAKTVMLPFTKAVVPSVDLKAGRLTVDPGEWVREEAPPPEADQG</sequence>
<dbReference type="InterPro" id="IPR011961">
    <property type="entry name" value="RimM"/>
</dbReference>
<protein>
    <recommendedName>
        <fullName evidence="5">Ribosome maturation factor RimM</fullName>
    </recommendedName>
</protein>
<dbReference type="InterPro" id="IPR009000">
    <property type="entry name" value="Transl_B-barrel_sf"/>
</dbReference>
<evidence type="ECO:0000256" key="5">
    <source>
        <dbReference type="HAMAP-Rule" id="MF_00014"/>
    </source>
</evidence>
<keyword evidence="9" id="KW-1185">Reference proteome</keyword>
<keyword evidence="1 5" id="KW-0963">Cytoplasm</keyword>
<dbReference type="RefSeq" id="WP_307063972.1">
    <property type="nucleotide sequence ID" value="NZ_JAUSUH010000013.1"/>
</dbReference>
<comment type="domain">
    <text evidence="5">The PRC barrel domain binds ribosomal protein uS19.</text>
</comment>
<proteinExistence type="inferred from homology"/>
<comment type="subunit">
    <text evidence="5">Binds ribosomal protein uS19.</text>
</comment>
<keyword evidence="2 5" id="KW-0690">Ribosome biogenesis</keyword>
<dbReference type="Pfam" id="PF24986">
    <property type="entry name" value="PRC_RimM"/>
    <property type="match status" value="1"/>
</dbReference>
<name>A0ABU0DN90_9HYPH</name>
<evidence type="ECO:0000259" key="6">
    <source>
        <dbReference type="Pfam" id="PF01782"/>
    </source>
</evidence>
<dbReference type="InterPro" id="IPR036976">
    <property type="entry name" value="RimM_N_sf"/>
</dbReference>
<evidence type="ECO:0000259" key="7">
    <source>
        <dbReference type="Pfam" id="PF24986"/>
    </source>
</evidence>
<dbReference type="InterPro" id="IPR011033">
    <property type="entry name" value="PRC_barrel-like_sf"/>
</dbReference>
<dbReference type="Gene3D" id="2.40.30.60">
    <property type="entry name" value="RimM"/>
    <property type="match status" value="1"/>
</dbReference>
<comment type="function">
    <text evidence="5">An accessory protein needed during the final step in the assembly of 30S ribosomal subunit, possibly for assembly of the head region. Essential for efficient processing of 16S rRNA. May be needed both before and after RbfA during the maturation of 16S rRNA. It has affinity for free ribosomal 30S subunits but not for 70S ribosomes.</text>
</comment>
<dbReference type="Proteomes" id="UP001238467">
    <property type="component" value="Unassembled WGS sequence"/>
</dbReference>
<comment type="caution">
    <text evidence="8">The sequence shown here is derived from an EMBL/GenBank/DDBJ whole genome shotgun (WGS) entry which is preliminary data.</text>
</comment>
<evidence type="ECO:0000256" key="4">
    <source>
        <dbReference type="ARBA" id="ARBA00023186"/>
    </source>
</evidence>
<dbReference type="Gene3D" id="2.30.30.240">
    <property type="entry name" value="PRC-barrel domain"/>
    <property type="match status" value="1"/>
</dbReference>
<dbReference type="HAMAP" id="MF_00014">
    <property type="entry name" value="Ribosome_mat_RimM"/>
    <property type="match status" value="1"/>
</dbReference>
<gene>
    <name evidence="5" type="primary">rimM</name>
    <name evidence="8" type="ORF">J2S76_004343</name>
</gene>
<dbReference type="Pfam" id="PF01782">
    <property type="entry name" value="RimM"/>
    <property type="match status" value="1"/>
</dbReference>
<feature type="domain" description="Ribosome maturation factor RimM PRC barrel" evidence="7">
    <location>
        <begin position="101"/>
        <end position="168"/>
    </location>
</feature>
<dbReference type="PANTHER" id="PTHR33692:SF1">
    <property type="entry name" value="RIBOSOME MATURATION FACTOR RIMM"/>
    <property type="match status" value="1"/>
</dbReference>
<dbReference type="PANTHER" id="PTHR33692">
    <property type="entry name" value="RIBOSOME MATURATION FACTOR RIMM"/>
    <property type="match status" value="1"/>
</dbReference>
<comment type="similarity">
    <text evidence="5">Belongs to the RimM family.</text>
</comment>
<evidence type="ECO:0000256" key="3">
    <source>
        <dbReference type="ARBA" id="ARBA00022552"/>
    </source>
</evidence>
<keyword evidence="4 5" id="KW-0143">Chaperone</keyword>
<evidence type="ECO:0000256" key="2">
    <source>
        <dbReference type="ARBA" id="ARBA00022517"/>
    </source>
</evidence>
<feature type="domain" description="RimM N-terminal" evidence="6">
    <location>
        <begin position="8"/>
        <end position="86"/>
    </location>
</feature>
<organism evidence="8 9">
    <name type="scientific">Ancylobacter vacuolatus</name>
    <dbReference type="NCBI Taxonomy" id="223389"/>
    <lineage>
        <taxon>Bacteria</taxon>
        <taxon>Pseudomonadati</taxon>
        <taxon>Pseudomonadota</taxon>
        <taxon>Alphaproteobacteria</taxon>
        <taxon>Hyphomicrobiales</taxon>
        <taxon>Xanthobacteraceae</taxon>
        <taxon>Ancylobacter</taxon>
    </lineage>
</organism>
<comment type="subcellular location">
    <subcellularLocation>
        <location evidence="5">Cytoplasm</location>
    </subcellularLocation>
</comment>